<dbReference type="GO" id="GO:0020037">
    <property type="term" value="F:heme binding"/>
    <property type="evidence" value="ECO:0007669"/>
    <property type="project" value="InterPro"/>
</dbReference>
<organism evidence="5 6">
    <name type="scientific">Citrifermentans bemidjiense (strain ATCC BAA-1014 / DSM 16622 / JCM 12645 / Bem)</name>
    <name type="common">Geobacter bemidjiensis</name>
    <dbReference type="NCBI Taxonomy" id="404380"/>
    <lineage>
        <taxon>Bacteria</taxon>
        <taxon>Pseudomonadati</taxon>
        <taxon>Thermodesulfobacteriota</taxon>
        <taxon>Desulfuromonadia</taxon>
        <taxon>Geobacterales</taxon>
        <taxon>Geobacteraceae</taxon>
        <taxon>Citrifermentans</taxon>
    </lineage>
</organism>
<dbReference type="RefSeq" id="WP_012530313.1">
    <property type="nucleotide sequence ID" value="NC_011146.1"/>
</dbReference>
<keyword evidence="3" id="KW-0408">Iron</keyword>
<dbReference type="InterPro" id="IPR036909">
    <property type="entry name" value="Cyt_c-like_dom_sf"/>
</dbReference>
<dbReference type="Gene3D" id="1.10.760.10">
    <property type="entry name" value="Cytochrome c-like domain"/>
    <property type="match status" value="1"/>
</dbReference>
<dbReference type="eggNOG" id="COG2010">
    <property type="taxonomic scope" value="Bacteria"/>
</dbReference>
<reference evidence="5 6" key="2">
    <citation type="journal article" date="2010" name="BMC Genomics">
        <title>The genome of Geobacter bemidjiensis, exemplar for the subsurface clade of Geobacter species that predominate in Fe(III)-reducing subsurface environments.</title>
        <authorList>
            <person name="Aklujkar M."/>
            <person name="Young N.D."/>
            <person name="Holmes D."/>
            <person name="Chavan M."/>
            <person name="Risso C."/>
            <person name="Kiss H.E."/>
            <person name="Han C.S."/>
            <person name="Land M.L."/>
            <person name="Lovley D.R."/>
        </authorList>
    </citation>
    <scope>NUCLEOTIDE SEQUENCE [LARGE SCALE GENOMIC DNA]</scope>
    <source>
        <strain evidence="6">ATCC BAA-1014 / DSM 16622 / JCM 12645 / Bem</strain>
    </source>
</reference>
<dbReference type="SUPFAM" id="SSF46626">
    <property type="entry name" value="Cytochrome c"/>
    <property type="match status" value="2"/>
</dbReference>
<dbReference type="GO" id="GO:0046872">
    <property type="term" value="F:metal ion binding"/>
    <property type="evidence" value="ECO:0007669"/>
    <property type="project" value="UniProtKB-KW"/>
</dbReference>
<dbReference type="EMBL" id="CP001124">
    <property type="protein sequence ID" value="ACH38895.1"/>
    <property type="molecule type" value="Genomic_DNA"/>
</dbReference>
<dbReference type="PROSITE" id="PS51257">
    <property type="entry name" value="PROKAR_LIPOPROTEIN"/>
    <property type="match status" value="1"/>
</dbReference>
<gene>
    <name evidence="5" type="ordered locus">Gbem_1881</name>
</gene>
<dbReference type="HOGENOM" id="CLU_533968_0_0_7"/>
<dbReference type="KEGG" id="gbm:Gbem_1881"/>
<dbReference type="InterPro" id="IPR051459">
    <property type="entry name" value="Cytochrome_c-type_DH"/>
</dbReference>
<dbReference type="PANTHER" id="PTHR35008:SF4">
    <property type="entry name" value="BLL4482 PROTEIN"/>
    <property type="match status" value="1"/>
</dbReference>
<evidence type="ECO:0000259" key="4">
    <source>
        <dbReference type="Pfam" id="PF13442"/>
    </source>
</evidence>
<dbReference type="Pfam" id="PF13442">
    <property type="entry name" value="Cytochrome_CBB3"/>
    <property type="match status" value="1"/>
</dbReference>
<proteinExistence type="predicted"/>
<reference evidence="5 6" key="1">
    <citation type="submission" date="2008-07" db="EMBL/GenBank/DDBJ databases">
        <title>Complete sequence of Geobacter bemidjiensis BEM.</title>
        <authorList>
            <consortium name="US DOE Joint Genome Institute"/>
            <person name="Lucas S."/>
            <person name="Copeland A."/>
            <person name="Lapidus A."/>
            <person name="Glavina del Rio T."/>
            <person name="Dalin E."/>
            <person name="Tice H."/>
            <person name="Bruce D."/>
            <person name="Goodwin L."/>
            <person name="Pitluck S."/>
            <person name="Kiss H."/>
            <person name="Brettin T."/>
            <person name="Detter J.C."/>
            <person name="Han C."/>
            <person name="Kuske C.R."/>
            <person name="Schmutz J."/>
            <person name="Larimer F."/>
            <person name="Land M."/>
            <person name="Hauser L."/>
            <person name="Kyrpides N."/>
            <person name="Lykidis A."/>
            <person name="Lovley D."/>
            <person name="Richardson P."/>
        </authorList>
    </citation>
    <scope>NUCLEOTIDE SEQUENCE [LARGE SCALE GENOMIC DNA]</scope>
    <source>
        <strain evidence="6">ATCC BAA-1014 / DSM 16622 / JCM 12645 / Bem</strain>
    </source>
</reference>
<keyword evidence="2" id="KW-0479">Metal-binding</keyword>
<name>B5EB34_CITBB</name>
<evidence type="ECO:0000256" key="2">
    <source>
        <dbReference type="ARBA" id="ARBA00022723"/>
    </source>
</evidence>
<dbReference type="AlphaFoldDB" id="B5EB34"/>
<dbReference type="Proteomes" id="UP000008825">
    <property type="component" value="Chromosome"/>
</dbReference>
<dbReference type="PANTHER" id="PTHR35008">
    <property type="entry name" value="BLL4482 PROTEIN-RELATED"/>
    <property type="match status" value="1"/>
</dbReference>
<dbReference type="InterPro" id="IPR036280">
    <property type="entry name" value="Multihaem_cyt_sf"/>
</dbReference>
<dbReference type="GO" id="GO:0009055">
    <property type="term" value="F:electron transfer activity"/>
    <property type="evidence" value="ECO:0007669"/>
    <property type="project" value="InterPro"/>
</dbReference>
<keyword evidence="1" id="KW-0349">Heme</keyword>
<sequence length="510" mass="50537">MKQLIRTKLAVLYLFLMAVIAGCGGGGGSSSANVVNGVAAVGAPLAGQVTLKDSSAQPREKSTAIDQNGNFAFDVTGMTAPFIMQAKGSAGGTNHTLHSLAKGSGRANINPLSDLIVASAAGVSDPATAYADPDPAHTRLIGDNLAAASTTVLAKLQPLLAQFGVAGTDPITAPFVANHQSMDLMFDQVTVTLSAGAVSIVNKQSGSVICNGSVMNLAAATFNAAAIPVPATGALDGMALYNQYCDGCHGTAKLGRSALAIHSAIITNTGGMGSLSTLTDAQITAIAAAAAPVVTPPPASTPLDGQALYTQYCNGCHGSAKLGKTAVAIQGAINANTGGMGSLSTLTAAQVAAIATTTAPVVTPPPATTPLDGQALYTQYCNGCHGSAKQGKTALAIQGAINANTGGMGSLSTLTAAQVAAIATTTAPVVTAPTPPACGSCHAIPPATGKHAYHSTRATCANCHGTGYSTTTVNAATHANGVKNLTTSIGWNSTNRTCSNSCHGTKAWGI</sequence>
<dbReference type="SUPFAM" id="SSF48695">
    <property type="entry name" value="Multiheme cytochromes"/>
    <property type="match status" value="1"/>
</dbReference>
<keyword evidence="6" id="KW-1185">Reference proteome</keyword>
<evidence type="ECO:0000256" key="1">
    <source>
        <dbReference type="ARBA" id="ARBA00022617"/>
    </source>
</evidence>
<evidence type="ECO:0000313" key="6">
    <source>
        <dbReference type="Proteomes" id="UP000008825"/>
    </source>
</evidence>
<accession>B5EB34</accession>
<protein>
    <submittedName>
        <fullName evidence="5">Lipoprotein cytochrome c</fullName>
    </submittedName>
</protein>
<evidence type="ECO:0000256" key="3">
    <source>
        <dbReference type="ARBA" id="ARBA00023004"/>
    </source>
</evidence>
<dbReference type="STRING" id="404380.Gbem_1881"/>
<evidence type="ECO:0000313" key="5">
    <source>
        <dbReference type="EMBL" id="ACH38895.1"/>
    </source>
</evidence>
<keyword evidence="5" id="KW-0449">Lipoprotein</keyword>
<feature type="domain" description="Cytochrome c" evidence="4">
    <location>
        <begin position="236"/>
        <end position="288"/>
    </location>
</feature>
<dbReference type="InterPro" id="IPR009056">
    <property type="entry name" value="Cyt_c-like_dom"/>
</dbReference>